<sequence>MPRPLPPSAVRQRPIQVIQHVCERELHRRRGEPGAERHGPEVLPHLQ</sequence>
<feature type="region of interest" description="Disordered" evidence="1">
    <location>
        <begin position="26"/>
        <end position="47"/>
    </location>
</feature>
<feature type="compositionally biased region" description="Basic and acidic residues" evidence="1">
    <location>
        <begin position="26"/>
        <end position="40"/>
    </location>
</feature>
<name>K3XTY9_SETIT</name>
<proteinExistence type="predicted"/>
<dbReference type="InParanoid" id="K3XTY9"/>
<dbReference type="Gramene" id="KQL03281">
    <property type="protein sequence ID" value="KQL03281"/>
    <property type="gene ID" value="SETIT_005396mg"/>
</dbReference>
<reference evidence="3" key="1">
    <citation type="journal article" date="2012" name="Nat. Biotechnol.">
        <title>Reference genome sequence of the model plant Setaria.</title>
        <authorList>
            <person name="Bennetzen J.L."/>
            <person name="Schmutz J."/>
            <person name="Wang H."/>
            <person name="Percifield R."/>
            <person name="Hawkins J."/>
            <person name="Pontaroli A.C."/>
            <person name="Estep M."/>
            <person name="Feng L."/>
            <person name="Vaughn J.N."/>
            <person name="Grimwood J."/>
            <person name="Jenkins J."/>
            <person name="Barry K."/>
            <person name="Lindquist E."/>
            <person name="Hellsten U."/>
            <person name="Deshpande S."/>
            <person name="Wang X."/>
            <person name="Wu X."/>
            <person name="Mitros T."/>
            <person name="Triplett J."/>
            <person name="Yang X."/>
            <person name="Ye C.Y."/>
            <person name="Mauro-Herrera M."/>
            <person name="Wang L."/>
            <person name="Li P."/>
            <person name="Sharma M."/>
            <person name="Sharma R."/>
            <person name="Ronald P.C."/>
            <person name="Panaud O."/>
            <person name="Kellogg E.A."/>
            <person name="Brutnell T.P."/>
            <person name="Doust A.N."/>
            <person name="Tuskan G.A."/>
            <person name="Rokhsar D."/>
            <person name="Devos K.M."/>
        </authorList>
    </citation>
    <scope>NUCLEOTIDE SEQUENCE [LARGE SCALE GENOMIC DNA]</scope>
    <source>
        <strain evidence="3">cv. Yugu1</strain>
    </source>
</reference>
<dbReference type="HOGENOM" id="CLU_3176340_0_0_1"/>
<dbReference type="EMBL" id="AGNK02002738">
    <property type="status" value="NOT_ANNOTATED_CDS"/>
    <property type="molecule type" value="Genomic_DNA"/>
</dbReference>
<evidence type="ECO:0000256" key="1">
    <source>
        <dbReference type="SAM" id="MobiDB-lite"/>
    </source>
</evidence>
<organism evidence="2 3">
    <name type="scientific">Setaria italica</name>
    <name type="common">Foxtail millet</name>
    <name type="synonym">Panicum italicum</name>
    <dbReference type="NCBI Taxonomy" id="4555"/>
    <lineage>
        <taxon>Eukaryota</taxon>
        <taxon>Viridiplantae</taxon>
        <taxon>Streptophyta</taxon>
        <taxon>Embryophyta</taxon>
        <taxon>Tracheophyta</taxon>
        <taxon>Spermatophyta</taxon>
        <taxon>Magnoliopsida</taxon>
        <taxon>Liliopsida</taxon>
        <taxon>Poales</taxon>
        <taxon>Poaceae</taxon>
        <taxon>PACMAD clade</taxon>
        <taxon>Panicoideae</taxon>
        <taxon>Panicodae</taxon>
        <taxon>Paniceae</taxon>
        <taxon>Cenchrinae</taxon>
        <taxon>Setaria</taxon>
    </lineage>
</organism>
<dbReference type="EnsemblPlants" id="KQL03281">
    <property type="protein sequence ID" value="KQL03281"/>
    <property type="gene ID" value="SETIT_005396mg"/>
</dbReference>
<dbReference type="AlphaFoldDB" id="K3XTY9"/>
<keyword evidence="3" id="KW-1185">Reference proteome</keyword>
<accession>K3XTY9</accession>
<protein>
    <submittedName>
        <fullName evidence="2">Uncharacterized protein</fullName>
    </submittedName>
</protein>
<evidence type="ECO:0000313" key="3">
    <source>
        <dbReference type="Proteomes" id="UP000004995"/>
    </source>
</evidence>
<dbReference type="Proteomes" id="UP000004995">
    <property type="component" value="Unassembled WGS sequence"/>
</dbReference>
<reference evidence="2" key="2">
    <citation type="submission" date="2018-08" db="UniProtKB">
        <authorList>
            <consortium name="EnsemblPlants"/>
        </authorList>
    </citation>
    <scope>IDENTIFICATION</scope>
    <source>
        <strain evidence="2">Yugu1</strain>
    </source>
</reference>
<evidence type="ECO:0000313" key="2">
    <source>
        <dbReference type="EnsemblPlants" id="KQL03281"/>
    </source>
</evidence>